<organism evidence="2 3">
    <name type="scientific">Thermobifida alba</name>
    <name type="common">Thermomonospora alba</name>
    <dbReference type="NCBI Taxonomy" id="53522"/>
    <lineage>
        <taxon>Bacteria</taxon>
        <taxon>Bacillati</taxon>
        <taxon>Actinomycetota</taxon>
        <taxon>Actinomycetes</taxon>
        <taxon>Streptosporangiales</taxon>
        <taxon>Nocardiopsidaceae</taxon>
        <taxon>Thermobifida</taxon>
    </lineage>
</organism>
<gene>
    <name evidence="2" type="ORF">FOF52_05385</name>
</gene>
<dbReference type="Gene3D" id="3.30.70.100">
    <property type="match status" value="1"/>
</dbReference>
<feature type="region of interest" description="Disordered" evidence="1">
    <location>
        <begin position="1"/>
        <end position="26"/>
    </location>
</feature>
<evidence type="ECO:0000256" key="1">
    <source>
        <dbReference type="SAM" id="MobiDB-lite"/>
    </source>
</evidence>
<dbReference type="RefSeq" id="WP_248592729.1">
    <property type="nucleotide sequence ID" value="NZ_BAABEB010000012.1"/>
</dbReference>
<protein>
    <recommendedName>
        <fullName evidence="4">EthD domain-containing protein</fullName>
    </recommendedName>
</protein>
<evidence type="ECO:0000313" key="2">
    <source>
        <dbReference type="EMBL" id="UPT20471.1"/>
    </source>
</evidence>
<name>A0ABY4KYG9_THEAE</name>
<dbReference type="Proteomes" id="UP000832041">
    <property type="component" value="Chromosome"/>
</dbReference>
<sequence>MGQTTATERDGDRTERGEGTARRGGGRWAKTLSHFHPASTVTAEQADAYYLRVHTRFARHFLRGMDQVVSYHTNRAEAGYDLLGGWERPPSAFRYVVLRFRPGRGLEPTEELREAIVADHRLFLRELRSFQVDEEVLLDRLDGQTALEKYLFEFDRRDGTDPREAREHLAAGLAVLAEEASSAFGIRQVLVNHVLGEQETAPVDEPGQRPLPRMLPDTRRQAFLECYFDQREWAEDFFARPAVRAVLQDRFWAAANGHRVTEQCGLDRR</sequence>
<accession>A0ABY4KYG9</accession>
<dbReference type="EMBL" id="CP051627">
    <property type="protein sequence ID" value="UPT20471.1"/>
    <property type="molecule type" value="Genomic_DNA"/>
</dbReference>
<proteinExistence type="predicted"/>
<feature type="compositionally biased region" description="Basic and acidic residues" evidence="1">
    <location>
        <begin position="7"/>
        <end position="21"/>
    </location>
</feature>
<reference evidence="2 3" key="1">
    <citation type="submission" date="2020-04" db="EMBL/GenBank/DDBJ databases">
        <title>Thermobifida alba genome sequencing and assembly.</title>
        <authorList>
            <person name="Luzics S."/>
            <person name="Horvath B."/>
            <person name="Nagy I."/>
            <person name="Toth A."/>
            <person name="Nagy I."/>
            <person name="Kukolya J."/>
        </authorList>
    </citation>
    <scope>NUCLEOTIDE SEQUENCE [LARGE SCALE GENOMIC DNA]</scope>
    <source>
        <strain evidence="2 3">DSM 43795</strain>
    </source>
</reference>
<keyword evidence="3" id="KW-1185">Reference proteome</keyword>
<evidence type="ECO:0008006" key="4">
    <source>
        <dbReference type="Google" id="ProtNLM"/>
    </source>
</evidence>
<evidence type="ECO:0000313" key="3">
    <source>
        <dbReference type="Proteomes" id="UP000832041"/>
    </source>
</evidence>